<gene>
    <name evidence="1" type="ORF">HW423_08920</name>
</gene>
<name>A0A839A7W6_9LACT</name>
<reference evidence="1 2" key="1">
    <citation type="submission" date="2020-06" db="EMBL/GenBank/DDBJ databases">
        <title>Reclassification of Facklamia ignava, Facklamia soureckii and Facklami tabacinasalis as Falseniella iganva gen. nov., comb. nov., Hutsoniella ignava gen. nov., comb. nov., and Ruoffia tabacinasalis gen. nov., comb. nov and description of Ruoffia haltotolerans sp. nov., isolated from hypersaline Inland Sea of Qatar.</title>
        <authorList>
            <person name="Fotedar R."/>
            <person name="Sankaranarayanan K."/>
            <person name="Lawson P."/>
            <person name="Caldwell M."/>
            <person name="Zeyara A."/>
            <person name="Al Malki A."/>
            <person name="Ali M."/>
        </authorList>
    </citation>
    <scope>NUCLEOTIDE SEQUENCE [LARGE SCALE GENOMIC DNA]</scope>
    <source>
        <strain evidence="1 2">INB8</strain>
    </source>
</reference>
<dbReference type="AlphaFoldDB" id="A0A839A7W6"/>
<sequence length="350" mass="39886">MTYNSKKRSAVRLIKSVKGFYGLPDIEIDADFASHIVEEEKYFYELDSEYVFYIEHPPLDDANVATITVRFSNSDVDIQAILSDKHELVFNRHEGGISFDIEISLLTQSSRTMAVHTFTREAGLVMRVEHNQMNRIAGPYTEYPEVEVQASLHYMLAAKEILSMSGLSKKLHDKELGHYAILGFETNNVQHEDYPPHWHLIFRWPYRVGSQAPHIYIDAQGRNTYNRVSIDGIPKVQATFETEDWFAFVDMYGDKQLYLKVDEDGGYTLSADQSMLFKVSAYESGKGVDILLNETVIKTIIVSDNTEEGKLTMIETAAYNQDEVLHLIEYHPYTGELIAEKDVDTAGGEV</sequence>
<dbReference type="Proteomes" id="UP000571018">
    <property type="component" value="Unassembled WGS sequence"/>
</dbReference>
<evidence type="ECO:0000313" key="1">
    <source>
        <dbReference type="EMBL" id="MBA5729904.1"/>
    </source>
</evidence>
<evidence type="ECO:0000313" key="2">
    <source>
        <dbReference type="Proteomes" id="UP000571018"/>
    </source>
</evidence>
<keyword evidence="2" id="KW-1185">Reference proteome</keyword>
<proteinExistence type="predicted"/>
<accession>A0A839A7W6</accession>
<dbReference type="RefSeq" id="WP_218931568.1">
    <property type="nucleotide sequence ID" value="NZ_JACAOA010000026.1"/>
</dbReference>
<protein>
    <submittedName>
        <fullName evidence="1">Uncharacterized protein</fullName>
    </submittedName>
</protein>
<comment type="caution">
    <text evidence="1">The sequence shown here is derived from an EMBL/GenBank/DDBJ whole genome shotgun (WGS) entry which is preliminary data.</text>
</comment>
<dbReference type="EMBL" id="JACAOA010000026">
    <property type="protein sequence ID" value="MBA5729904.1"/>
    <property type="molecule type" value="Genomic_DNA"/>
</dbReference>
<organism evidence="1 2">
    <name type="scientific">Ruoffia halotolerans</name>
    <dbReference type="NCBI Taxonomy" id="2748684"/>
    <lineage>
        <taxon>Bacteria</taxon>
        <taxon>Bacillati</taxon>
        <taxon>Bacillota</taxon>
        <taxon>Bacilli</taxon>
        <taxon>Lactobacillales</taxon>
        <taxon>Aerococcaceae</taxon>
        <taxon>Ruoffia</taxon>
    </lineage>
</organism>